<keyword evidence="5" id="KW-0547">Nucleotide-binding</keyword>
<organism evidence="11 12">
    <name type="scientific">Paraburkholderia panacisoli</name>
    <dbReference type="NCBI Taxonomy" id="2603818"/>
    <lineage>
        <taxon>Bacteria</taxon>
        <taxon>Pseudomonadati</taxon>
        <taxon>Pseudomonadota</taxon>
        <taxon>Betaproteobacteria</taxon>
        <taxon>Burkholderiales</taxon>
        <taxon>Burkholderiaceae</taxon>
        <taxon>Paraburkholderia</taxon>
    </lineage>
</organism>
<dbReference type="GO" id="GO:0004673">
    <property type="term" value="F:protein histidine kinase activity"/>
    <property type="evidence" value="ECO:0007669"/>
    <property type="project" value="UniProtKB-EC"/>
</dbReference>
<evidence type="ECO:0000256" key="5">
    <source>
        <dbReference type="ARBA" id="ARBA00022741"/>
    </source>
</evidence>
<evidence type="ECO:0000256" key="6">
    <source>
        <dbReference type="ARBA" id="ARBA00022777"/>
    </source>
</evidence>
<dbReference type="GO" id="GO:0000160">
    <property type="term" value="P:phosphorelay signal transduction system"/>
    <property type="evidence" value="ECO:0007669"/>
    <property type="project" value="UniProtKB-KW"/>
</dbReference>
<dbReference type="Pfam" id="PF02518">
    <property type="entry name" value="HATPase_c"/>
    <property type="match status" value="1"/>
</dbReference>
<reference evidence="11 12" key="1">
    <citation type="submission" date="2019-08" db="EMBL/GenBank/DDBJ databases">
        <title>Paraburkholderia sp. DCY113.</title>
        <authorList>
            <person name="Kang J."/>
        </authorList>
    </citation>
    <scope>NUCLEOTIDE SEQUENCE [LARGE SCALE GENOMIC DNA]</scope>
    <source>
        <strain evidence="11 12">DCY113</strain>
    </source>
</reference>
<dbReference type="GO" id="GO:0005524">
    <property type="term" value="F:ATP binding"/>
    <property type="evidence" value="ECO:0007669"/>
    <property type="project" value="UniProtKB-KW"/>
</dbReference>
<evidence type="ECO:0000313" key="12">
    <source>
        <dbReference type="Proteomes" id="UP000325273"/>
    </source>
</evidence>
<dbReference type="InterPro" id="IPR004358">
    <property type="entry name" value="Sig_transdc_His_kin-like_C"/>
</dbReference>
<comment type="catalytic activity">
    <reaction evidence="1">
        <text>ATP + protein L-histidine = ADP + protein N-phospho-L-histidine.</text>
        <dbReference type="EC" id="2.7.13.3"/>
    </reaction>
</comment>
<dbReference type="AlphaFoldDB" id="A0A5B0HM89"/>
<evidence type="ECO:0000256" key="8">
    <source>
        <dbReference type="ARBA" id="ARBA00023012"/>
    </source>
</evidence>
<keyword evidence="6" id="KW-0418">Kinase</keyword>
<evidence type="ECO:0000256" key="7">
    <source>
        <dbReference type="ARBA" id="ARBA00022840"/>
    </source>
</evidence>
<comment type="caution">
    <text evidence="11">The sequence shown here is derived from an EMBL/GenBank/DDBJ whole genome shotgun (WGS) entry which is preliminary data.</text>
</comment>
<gene>
    <name evidence="11" type="ORF">FVF58_02435</name>
</gene>
<feature type="domain" description="Histidine kinase" evidence="10">
    <location>
        <begin position="1"/>
        <end position="195"/>
    </location>
</feature>
<proteinExistence type="predicted"/>
<evidence type="ECO:0000256" key="9">
    <source>
        <dbReference type="SAM" id="MobiDB-lite"/>
    </source>
</evidence>
<accession>A0A5B0HM89</accession>
<dbReference type="Gene3D" id="3.30.565.10">
    <property type="entry name" value="Histidine kinase-like ATPase, C-terminal domain"/>
    <property type="match status" value="1"/>
</dbReference>
<dbReference type="PRINTS" id="PR00344">
    <property type="entry name" value="BCTRLSENSOR"/>
</dbReference>
<dbReference type="EC" id="2.7.13.3" evidence="2"/>
<feature type="region of interest" description="Disordered" evidence="9">
    <location>
        <begin position="200"/>
        <end position="222"/>
    </location>
</feature>
<keyword evidence="7" id="KW-0067">ATP-binding</keyword>
<dbReference type="PROSITE" id="PS50109">
    <property type="entry name" value="HIS_KIN"/>
    <property type="match status" value="1"/>
</dbReference>
<dbReference type="EMBL" id="VTUZ01000001">
    <property type="protein sequence ID" value="KAA1016250.1"/>
    <property type="molecule type" value="Genomic_DNA"/>
</dbReference>
<dbReference type="PANTHER" id="PTHR43065:SF10">
    <property type="entry name" value="PEROXIDE STRESS-ACTIVATED HISTIDINE KINASE MAK3"/>
    <property type="match status" value="1"/>
</dbReference>
<evidence type="ECO:0000256" key="2">
    <source>
        <dbReference type="ARBA" id="ARBA00012438"/>
    </source>
</evidence>
<evidence type="ECO:0000259" key="10">
    <source>
        <dbReference type="PROSITE" id="PS50109"/>
    </source>
</evidence>
<dbReference type="Proteomes" id="UP000325273">
    <property type="component" value="Unassembled WGS sequence"/>
</dbReference>
<name>A0A5B0HM89_9BURK</name>
<keyword evidence="12" id="KW-1185">Reference proteome</keyword>
<dbReference type="PANTHER" id="PTHR43065">
    <property type="entry name" value="SENSOR HISTIDINE KINASE"/>
    <property type="match status" value="1"/>
</dbReference>
<evidence type="ECO:0000256" key="3">
    <source>
        <dbReference type="ARBA" id="ARBA00022553"/>
    </source>
</evidence>
<evidence type="ECO:0000313" key="11">
    <source>
        <dbReference type="EMBL" id="KAA1016250.1"/>
    </source>
</evidence>
<keyword evidence="4" id="KW-0808">Transferase</keyword>
<dbReference type="InterPro" id="IPR003594">
    <property type="entry name" value="HATPase_dom"/>
</dbReference>
<dbReference type="SUPFAM" id="SSF55874">
    <property type="entry name" value="ATPase domain of HSP90 chaperone/DNA topoisomerase II/histidine kinase"/>
    <property type="match status" value="1"/>
</dbReference>
<evidence type="ECO:0000256" key="1">
    <source>
        <dbReference type="ARBA" id="ARBA00000085"/>
    </source>
</evidence>
<sequence>MLSARPPNVEGALETVRRTIRDGHRASEVIARLRALFSKKAVTTDAVDLVEAANDVIELLRFEVRKRRIVLRLETAADLPPVKGDRVQLQQVVLNLLLNAVEAMNGVDDRPRQMLVRIERDDGDCVRLAVTDSGVGFDPQHAGMLFDAFYTTKKEGMGIGLSVSRSIIESHGGRLWATTNERFGATFSFTIPCRPERMAAADRPVNTSLSADTDTEQTVGNP</sequence>
<keyword evidence="8" id="KW-0902">Two-component regulatory system</keyword>
<dbReference type="InterPro" id="IPR036890">
    <property type="entry name" value="HATPase_C_sf"/>
</dbReference>
<dbReference type="SMART" id="SM00387">
    <property type="entry name" value="HATPase_c"/>
    <property type="match status" value="1"/>
</dbReference>
<keyword evidence="3" id="KW-0597">Phosphoprotein</keyword>
<dbReference type="InterPro" id="IPR005467">
    <property type="entry name" value="His_kinase_dom"/>
</dbReference>
<evidence type="ECO:0000256" key="4">
    <source>
        <dbReference type="ARBA" id="ARBA00022679"/>
    </source>
</evidence>
<feature type="compositionally biased region" description="Polar residues" evidence="9">
    <location>
        <begin position="205"/>
        <end position="222"/>
    </location>
</feature>
<protein>
    <recommendedName>
        <fullName evidence="2">histidine kinase</fullName>
        <ecNumber evidence="2">2.7.13.3</ecNumber>
    </recommendedName>
</protein>